<name>A0A6P5ELM9_ANACO</name>
<accession>A0A6P5ELM9</accession>
<reference evidence="2" key="2">
    <citation type="submission" date="2025-08" db="UniProtKB">
        <authorList>
            <consortium name="RefSeq"/>
        </authorList>
    </citation>
    <scope>IDENTIFICATION</scope>
    <source>
        <tissue evidence="2">Leaf</tissue>
    </source>
</reference>
<protein>
    <submittedName>
        <fullName evidence="2">Uncharacterized protein LOC109707487</fullName>
    </submittedName>
</protein>
<proteinExistence type="predicted"/>
<dbReference type="RefSeq" id="XP_020084364.1">
    <property type="nucleotide sequence ID" value="XM_020228775.1"/>
</dbReference>
<gene>
    <name evidence="2" type="primary">LOC109707487</name>
</gene>
<organism evidence="1 2">
    <name type="scientific">Ananas comosus</name>
    <name type="common">Pineapple</name>
    <name type="synonym">Ananas ananas</name>
    <dbReference type="NCBI Taxonomy" id="4615"/>
    <lineage>
        <taxon>Eukaryota</taxon>
        <taxon>Viridiplantae</taxon>
        <taxon>Streptophyta</taxon>
        <taxon>Embryophyta</taxon>
        <taxon>Tracheophyta</taxon>
        <taxon>Spermatophyta</taxon>
        <taxon>Magnoliopsida</taxon>
        <taxon>Liliopsida</taxon>
        <taxon>Poales</taxon>
        <taxon>Bromeliaceae</taxon>
        <taxon>Bromelioideae</taxon>
        <taxon>Ananas</taxon>
    </lineage>
</organism>
<dbReference type="GeneID" id="109707487"/>
<dbReference type="Proteomes" id="UP000515123">
    <property type="component" value="Linkage group 3"/>
</dbReference>
<reference evidence="1" key="1">
    <citation type="journal article" date="2015" name="Nat. Genet.">
        <title>The pineapple genome and the evolution of CAM photosynthesis.</title>
        <authorList>
            <person name="Ming R."/>
            <person name="VanBuren R."/>
            <person name="Wai C.M."/>
            <person name="Tang H."/>
            <person name="Schatz M.C."/>
            <person name="Bowers J.E."/>
            <person name="Lyons E."/>
            <person name="Wang M.L."/>
            <person name="Chen J."/>
            <person name="Biggers E."/>
            <person name="Zhang J."/>
            <person name="Huang L."/>
            <person name="Zhang L."/>
            <person name="Miao W."/>
            <person name="Zhang J."/>
            <person name="Ye Z."/>
            <person name="Miao C."/>
            <person name="Lin Z."/>
            <person name="Wang H."/>
            <person name="Zhou H."/>
            <person name="Yim W.C."/>
            <person name="Priest H.D."/>
            <person name="Zheng C."/>
            <person name="Woodhouse M."/>
            <person name="Edger P.P."/>
            <person name="Guyot R."/>
            <person name="Guo H.B."/>
            <person name="Guo H."/>
            <person name="Zheng G."/>
            <person name="Singh R."/>
            <person name="Sharma A."/>
            <person name="Min X."/>
            <person name="Zheng Y."/>
            <person name="Lee H."/>
            <person name="Gurtowski J."/>
            <person name="Sedlazeck F.J."/>
            <person name="Harkess A."/>
            <person name="McKain M.R."/>
            <person name="Liao Z."/>
            <person name="Fang J."/>
            <person name="Liu J."/>
            <person name="Zhang X."/>
            <person name="Zhang Q."/>
            <person name="Hu W."/>
            <person name="Qin Y."/>
            <person name="Wang K."/>
            <person name="Chen L.Y."/>
            <person name="Shirley N."/>
            <person name="Lin Y.R."/>
            <person name="Liu L.Y."/>
            <person name="Hernandez A.G."/>
            <person name="Wright C.L."/>
            <person name="Bulone V."/>
            <person name="Tuskan G.A."/>
            <person name="Heath K."/>
            <person name="Zee F."/>
            <person name="Moore P.H."/>
            <person name="Sunkar R."/>
            <person name="Leebens-Mack J.H."/>
            <person name="Mockler T."/>
            <person name="Bennetzen J.L."/>
            <person name="Freeling M."/>
            <person name="Sankoff D."/>
            <person name="Paterson A.H."/>
            <person name="Zhu X."/>
            <person name="Yang X."/>
            <person name="Smith J.A."/>
            <person name="Cushman J.C."/>
            <person name="Paull R.E."/>
            <person name="Yu Q."/>
        </authorList>
    </citation>
    <scope>NUCLEOTIDE SEQUENCE [LARGE SCALE GENOMIC DNA]</scope>
    <source>
        <strain evidence="1">cv. F153</strain>
    </source>
</reference>
<keyword evidence="1" id="KW-1185">Reference proteome</keyword>
<sequence length="145" mass="16192">MDVDTFTYLHIHPTGCCPLPGRPFSARIRNTNLSRSWPSVTAINMPSRQRRISYADCRRAAGLLPSSHPPARTTPNPIQSNPIHSRVRVRVRVRVVVAASDSLGAGRERLDFSLSPLDPHSEPDPTLHQLNRSRIAMLSSQSSWH</sequence>
<dbReference type="AlphaFoldDB" id="A0A6P5ELM9"/>
<evidence type="ECO:0000313" key="1">
    <source>
        <dbReference type="Proteomes" id="UP000515123"/>
    </source>
</evidence>
<evidence type="ECO:0000313" key="2">
    <source>
        <dbReference type="RefSeq" id="XP_020084364.1"/>
    </source>
</evidence>